<dbReference type="Pfam" id="PF12833">
    <property type="entry name" value="HTH_18"/>
    <property type="match status" value="1"/>
</dbReference>
<dbReference type="Gene3D" id="1.10.10.60">
    <property type="entry name" value="Homeodomain-like"/>
    <property type="match status" value="1"/>
</dbReference>
<dbReference type="EMBL" id="JACCJZ010000004">
    <property type="protein sequence ID" value="NYZ61548.1"/>
    <property type="molecule type" value="Genomic_DNA"/>
</dbReference>
<comment type="caution">
    <text evidence="5">The sequence shown here is derived from an EMBL/GenBank/DDBJ whole genome shotgun (WGS) entry which is preliminary data.</text>
</comment>
<reference evidence="5 6" key="1">
    <citation type="submission" date="2020-07" db="EMBL/GenBank/DDBJ databases">
        <title>isolation of Luteimonas sp. SJ-16.</title>
        <authorList>
            <person name="Huang X.-X."/>
            <person name="Xu L."/>
            <person name="Sun J.-Q."/>
        </authorList>
    </citation>
    <scope>NUCLEOTIDE SEQUENCE [LARGE SCALE GENOMIC DNA]</scope>
    <source>
        <strain evidence="5 6">SJ-16</strain>
    </source>
</reference>
<protein>
    <submittedName>
        <fullName evidence="5">AraC family transcriptional regulator</fullName>
    </submittedName>
</protein>
<dbReference type="PANTHER" id="PTHR46796">
    <property type="entry name" value="HTH-TYPE TRANSCRIPTIONAL ACTIVATOR RHAS-RELATED"/>
    <property type="match status" value="1"/>
</dbReference>
<evidence type="ECO:0000256" key="3">
    <source>
        <dbReference type="ARBA" id="ARBA00023163"/>
    </source>
</evidence>
<feature type="domain" description="HTH araC/xylS-type" evidence="4">
    <location>
        <begin position="192"/>
        <end position="289"/>
    </location>
</feature>
<proteinExistence type="predicted"/>
<sequence length="295" mass="31950">MPTSLPTPPPPLDRLSALLERHRVRAELHHTGALCGITRFDAAAGHGYLHVLRRGELRVRHAGTPGLPRSLRFDTPTLLLYPRAVTHVFENPPDEGADFSCARLVFDGGADNPLARALPPLLAVPLSEVPGLHGALDLLLAETGRVRCGQRLLVDRLFEVVLIQLLRWLLDHPEAAGVAPGLITGLSESRLARVLVAMHAAPGEPWPLARMAEVAGMSRTAYVTCFREHVGQTPADYLNDWRIALAQGRLRDGTPMKLLAGELGYATPSALSRAFKARIGVSPRAWLGARHAAAE</sequence>
<dbReference type="InterPro" id="IPR032783">
    <property type="entry name" value="AraC_lig"/>
</dbReference>
<accession>A0A7Z0QQ40</accession>
<dbReference type="Proteomes" id="UP000589896">
    <property type="component" value="Unassembled WGS sequence"/>
</dbReference>
<keyword evidence="1" id="KW-0805">Transcription regulation</keyword>
<dbReference type="RefSeq" id="WP_180543300.1">
    <property type="nucleotide sequence ID" value="NZ_JACCJZ010000004.1"/>
</dbReference>
<dbReference type="PANTHER" id="PTHR46796:SF7">
    <property type="entry name" value="ARAC FAMILY TRANSCRIPTIONAL REGULATOR"/>
    <property type="match status" value="1"/>
</dbReference>
<dbReference type="AlphaFoldDB" id="A0A7Z0QQ40"/>
<dbReference type="InterPro" id="IPR009057">
    <property type="entry name" value="Homeodomain-like_sf"/>
</dbReference>
<name>A0A7Z0QQ40_9GAMM</name>
<dbReference type="PROSITE" id="PS01124">
    <property type="entry name" value="HTH_ARAC_FAMILY_2"/>
    <property type="match status" value="1"/>
</dbReference>
<dbReference type="InterPro" id="IPR050204">
    <property type="entry name" value="AraC_XylS_family_regulators"/>
</dbReference>
<dbReference type="GO" id="GO:0043565">
    <property type="term" value="F:sequence-specific DNA binding"/>
    <property type="evidence" value="ECO:0007669"/>
    <property type="project" value="InterPro"/>
</dbReference>
<evidence type="ECO:0000259" key="4">
    <source>
        <dbReference type="PROSITE" id="PS01124"/>
    </source>
</evidence>
<dbReference type="Pfam" id="PF12852">
    <property type="entry name" value="Cupin_6"/>
    <property type="match status" value="1"/>
</dbReference>
<keyword evidence="6" id="KW-1185">Reference proteome</keyword>
<dbReference type="InterPro" id="IPR018060">
    <property type="entry name" value="HTH_AraC"/>
</dbReference>
<dbReference type="SMART" id="SM00342">
    <property type="entry name" value="HTH_ARAC"/>
    <property type="match status" value="1"/>
</dbReference>
<evidence type="ECO:0000256" key="2">
    <source>
        <dbReference type="ARBA" id="ARBA00023125"/>
    </source>
</evidence>
<keyword evidence="2" id="KW-0238">DNA-binding</keyword>
<dbReference type="SUPFAM" id="SSF46689">
    <property type="entry name" value="Homeodomain-like"/>
    <property type="match status" value="2"/>
</dbReference>
<evidence type="ECO:0000313" key="6">
    <source>
        <dbReference type="Proteomes" id="UP000589896"/>
    </source>
</evidence>
<evidence type="ECO:0000313" key="5">
    <source>
        <dbReference type="EMBL" id="NYZ61548.1"/>
    </source>
</evidence>
<dbReference type="GO" id="GO:0003700">
    <property type="term" value="F:DNA-binding transcription factor activity"/>
    <property type="evidence" value="ECO:0007669"/>
    <property type="project" value="InterPro"/>
</dbReference>
<organism evidence="5 6">
    <name type="scientific">Luteimonas deserti</name>
    <dbReference type="NCBI Taxonomy" id="2752306"/>
    <lineage>
        <taxon>Bacteria</taxon>
        <taxon>Pseudomonadati</taxon>
        <taxon>Pseudomonadota</taxon>
        <taxon>Gammaproteobacteria</taxon>
        <taxon>Lysobacterales</taxon>
        <taxon>Lysobacteraceae</taxon>
        <taxon>Luteimonas</taxon>
    </lineage>
</organism>
<gene>
    <name evidence="5" type="ORF">H0E82_02040</name>
</gene>
<keyword evidence="3" id="KW-0804">Transcription</keyword>
<evidence type="ECO:0000256" key="1">
    <source>
        <dbReference type="ARBA" id="ARBA00023015"/>
    </source>
</evidence>